<dbReference type="InterPro" id="IPR005162">
    <property type="entry name" value="Retrotrans_gag_dom"/>
</dbReference>
<feature type="compositionally biased region" description="Basic and acidic residues" evidence="1">
    <location>
        <begin position="1457"/>
        <end position="1469"/>
    </location>
</feature>
<evidence type="ECO:0000259" key="2">
    <source>
        <dbReference type="Pfam" id="PF03732"/>
    </source>
</evidence>
<evidence type="ECO:0000313" key="5">
    <source>
        <dbReference type="Proteomes" id="UP000593564"/>
    </source>
</evidence>
<feature type="compositionally biased region" description="Low complexity" evidence="1">
    <location>
        <begin position="136"/>
        <end position="154"/>
    </location>
</feature>
<dbReference type="Proteomes" id="UP000593564">
    <property type="component" value="Unassembled WGS sequence"/>
</dbReference>
<accession>A0A7J7G2D9</accession>
<dbReference type="EMBL" id="JACBKZ010000014">
    <property type="protein sequence ID" value="KAF5933454.1"/>
    <property type="molecule type" value="Genomic_DNA"/>
</dbReference>
<dbReference type="PANTHER" id="PTHR33240:SF15">
    <property type="entry name" value="GAG-PRO-LIKE PROTEIN"/>
    <property type="match status" value="1"/>
</dbReference>
<gene>
    <name evidence="4" type="ORF">HYC85_029625</name>
</gene>
<evidence type="ECO:0000259" key="3">
    <source>
        <dbReference type="Pfam" id="PF09668"/>
    </source>
</evidence>
<dbReference type="Gene3D" id="2.40.70.10">
    <property type="entry name" value="Acid Proteases"/>
    <property type="match status" value="1"/>
</dbReference>
<dbReference type="InterPro" id="IPR021109">
    <property type="entry name" value="Peptidase_aspartic_dom_sf"/>
</dbReference>
<keyword evidence="5" id="KW-1185">Reference proteome</keyword>
<evidence type="ECO:0000313" key="4">
    <source>
        <dbReference type="EMBL" id="KAF5933454.1"/>
    </source>
</evidence>
<feature type="domain" description="Aspartic peptidase DDI1-type" evidence="3">
    <location>
        <begin position="1292"/>
        <end position="1392"/>
    </location>
</feature>
<reference evidence="5" key="1">
    <citation type="journal article" date="2020" name="Nat. Commun.">
        <title>Genome assembly of wild tea tree DASZ reveals pedigree and selection history of tea varieties.</title>
        <authorList>
            <person name="Zhang W."/>
            <person name="Zhang Y."/>
            <person name="Qiu H."/>
            <person name="Guo Y."/>
            <person name="Wan H."/>
            <person name="Zhang X."/>
            <person name="Scossa F."/>
            <person name="Alseekh S."/>
            <person name="Zhang Q."/>
            <person name="Wang P."/>
            <person name="Xu L."/>
            <person name="Schmidt M.H."/>
            <person name="Jia X."/>
            <person name="Li D."/>
            <person name="Zhu A."/>
            <person name="Guo F."/>
            <person name="Chen W."/>
            <person name="Ni D."/>
            <person name="Usadel B."/>
            <person name="Fernie A.R."/>
            <person name="Wen W."/>
        </authorList>
    </citation>
    <scope>NUCLEOTIDE SEQUENCE [LARGE SCALE GENOMIC DNA]</scope>
    <source>
        <strain evidence="5">cv. G240</strain>
    </source>
</reference>
<dbReference type="InterPro" id="IPR019103">
    <property type="entry name" value="Peptidase_aspartic_DDI1-type"/>
</dbReference>
<feature type="region of interest" description="Disordered" evidence="1">
    <location>
        <begin position="503"/>
        <end position="526"/>
    </location>
</feature>
<evidence type="ECO:0000256" key="1">
    <source>
        <dbReference type="SAM" id="MobiDB-lite"/>
    </source>
</evidence>
<feature type="region of interest" description="Disordered" evidence="1">
    <location>
        <begin position="41"/>
        <end position="158"/>
    </location>
</feature>
<feature type="compositionally biased region" description="Pro residues" evidence="1">
    <location>
        <begin position="106"/>
        <end position="119"/>
    </location>
</feature>
<feature type="region of interest" description="Disordered" evidence="1">
    <location>
        <begin position="994"/>
        <end position="1018"/>
    </location>
</feature>
<feature type="compositionally biased region" description="Pro residues" evidence="1">
    <location>
        <begin position="76"/>
        <end position="98"/>
    </location>
</feature>
<dbReference type="PANTHER" id="PTHR33240">
    <property type="entry name" value="OS08G0508500 PROTEIN"/>
    <property type="match status" value="1"/>
</dbReference>
<evidence type="ECO:0008006" key="6">
    <source>
        <dbReference type="Google" id="ProtNLM"/>
    </source>
</evidence>
<dbReference type="GO" id="GO:0004190">
    <property type="term" value="F:aspartic-type endopeptidase activity"/>
    <property type="evidence" value="ECO:0007669"/>
    <property type="project" value="InterPro"/>
</dbReference>
<organism evidence="4 5">
    <name type="scientific">Camellia sinensis</name>
    <name type="common">Tea plant</name>
    <name type="synonym">Thea sinensis</name>
    <dbReference type="NCBI Taxonomy" id="4442"/>
    <lineage>
        <taxon>Eukaryota</taxon>
        <taxon>Viridiplantae</taxon>
        <taxon>Streptophyta</taxon>
        <taxon>Embryophyta</taxon>
        <taxon>Tracheophyta</taxon>
        <taxon>Spermatophyta</taxon>
        <taxon>Magnoliopsida</taxon>
        <taxon>eudicotyledons</taxon>
        <taxon>Gunneridae</taxon>
        <taxon>Pentapetalae</taxon>
        <taxon>asterids</taxon>
        <taxon>Ericales</taxon>
        <taxon>Theaceae</taxon>
        <taxon>Camellia</taxon>
    </lineage>
</organism>
<dbReference type="Pfam" id="PF09668">
    <property type="entry name" value="Asp_protease"/>
    <property type="match status" value="1"/>
</dbReference>
<proteinExistence type="predicted"/>
<protein>
    <recommendedName>
        <fullName evidence="6">Retrotransposon gag domain-containing protein</fullName>
    </recommendedName>
</protein>
<dbReference type="Pfam" id="PF03732">
    <property type="entry name" value="Retrotrans_gag"/>
    <property type="match status" value="1"/>
</dbReference>
<dbReference type="CDD" id="cd00303">
    <property type="entry name" value="retropepsin_like"/>
    <property type="match status" value="1"/>
</dbReference>
<dbReference type="SUPFAM" id="SSF50630">
    <property type="entry name" value="Acid proteases"/>
    <property type="match status" value="1"/>
</dbReference>
<name>A0A7J7G2D9_CAMSI</name>
<feature type="domain" description="Retrotransposon gag" evidence="2">
    <location>
        <begin position="851"/>
        <end position="938"/>
    </location>
</feature>
<dbReference type="GO" id="GO:0006508">
    <property type="term" value="P:proteolysis"/>
    <property type="evidence" value="ECO:0007669"/>
    <property type="project" value="InterPro"/>
</dbReference>
<comment type="caution">
    <text evidence="4">The sequence shown here is derived from an EMBL/GenBank/DDBJ whole genome shotgun (WGS) entry which is preliminary data.</text>
</comment>
<feature type="region of interest" description="Disordered" evidence="1">
    <location>
        <begin position="1457"/>
        <end position="1482"/>
    </location>
</feature>
<sequence>MSQRGLFDMSSTDPQIEPYMSQQLEENIMLRDEEVGWIIMGKKRKPDHPRRMMSDVLHNRTSVAPPSEESSHRPPSEGPLVPPPSEGPLVPPYRPPSVAPQQLPCSQPPRLPLVRPPSVAPQQLSSSAYEPSADPSTSSQPTSGHVSSSSTSITRGRGCAKDIKECGTGKKLDIQFDENYCPIGDNVAKLTTQLGIIVRNGNIVPLTFLDWNNVPDDIVDAIWKDVKDILNICPEEYKPICMKNCNSIWKDHKNKIKMTSKGESTDKMNVWLMTRRVDDPEVIQTLDEFNRQLSMLPEDGRTLEARNAIFHELIGHDGHGYCRTYGRIVPRRAVYEDGAGPSQSTPQPSTIDQITQQVRAELRDELREELRAEFSTHLQQMRAEMMALVSQGASVPDASSGHRAFRESAKDENPYTPPPEDQVWLRRRVRRGIDLLFGVFSSSEKSPPRRSHLLGEVTSSDKVDLRRSSNFLTTFLNPLLHFGDSAGEADWLMVSTRSGIHTTPTRMAGEDEVHQQGSSNGGDDRTMAPDQPLLLEAIQGLQNTQQEILTTLQNLTHTMLVMSANFAPAPNGNQTGGGVIPAGAQNQIQGEVGPNQPMAHGNTATVTHAQTTVGGSSLPMPGLHGVPSQDPMVTRGVSGVMNGAPTTVGVQENIRSMMAQKGALPVPNLVTPSINVTQAPSGPPLVPTTNLQAQPGIAAPCGGLYGPQFNIPSPTGLSIGADGQYRQMSSPMMNSQHQNGQDAPSSVFGYISQVPGIPPSNSLPQQFLTLADVQAMFDLERGKRTLPSLPDPGVKPPYPIEMLSYPYPEGYTVPKFIKFDGKQGNAREHVVRFIETLGIHGSNHVLRLREFSKSLTDRAYSWYVNLAPNSVRSWEEMVNKFHSKFFQVAEKVTTLTLCKEKQQESEDILDYVKRFQDKAVDCHEAVEESYLVQICLEGALSRYKMFLVNHKLPTFSALIEAARNISIPQAQESGFKASYKTSFKSSRGPIVAAASASDTRNSQGGGHRGQKRKQYNGEKGNVSYPCGIEEVKALVKEWVADGELKLPYVEEMPSKKDRESPEFCVYHRTLKHPTEKCWTLRKIFRDKVEADELRFKKRGTQDIREQPYPQHRDKGKNVAMIAYEGPMIEAIANLDDDDCYLDDILEPEGEQVYYGSALDPEGRTFMTHGEDPFDPEGGEEYYGRGGHHVYVASYFEETEEMVNYEPPRVEKDPDHYAKTLQDCVKFKQFFDQLGFSREARTEITKSIINIAEAHHEECMSTEGSIPRKAKEQSSAMTFSEADRKYPFSHNRPLYVTVFINGVEFKRAFLDSGASINIMTRATLEKAGISEERIVKQPIVITGFGGERRVTIGCVTVDLAVGEIRSATKFHIIDSEANYHIILGRTWMHRYGAVPSSYHQCVKAKWGKKTVTIQATERPFEIHEAHYSDAIYFTELAVEEVPTTSKPRGVKIPRWEDIKDDKEPMTESSKRTMSRPESPPIPRKVMKVREGGKMMYYL</sequence>
<reference evidence="4 5" key="2">
    <citation type="submission" date="2020-07" db="EMBL/GenBank/DDBJ databases">
        <title>Genome assembly of wild tea tree DASZ reveals pedigree and selection history of tea varieties.</title>
        <authorList>
            <person name="Zhang W."/>
        </authorList>
    </citation>
    <scope>NUCLEOTIDE SEQUENCE [LARGE SCALE GENOMIC DNA]</scope>
    <source>
        <strain evidence="5">cv. G240</strain>
        <tissue evidence="4">Leaf</tissue>
    </source>
</reference>